<dbReference type="Proteomes" id="UP000022835">
    <property type="component" value="Unassembled WGS sequence"/>
</dbReference>
<keyword evidence="3" id="KW-0808">Transferase</keyword>
<reference evidence="8" key="1">
    <citation type="submission" date="2014-05" db="EMBL/GenBank/DDBJ databases">
        <title>Genome sequence of Mycobacterium aromaticivorans strain JS19b1T (= DSM 45407T).</title>
        <authorList>
            <person name="Kwak Y."/>
            <person name="Park G.-S."/>
            <person name="Li Q.X."/>
            <person name="Lee S.-E."/>
            <person name="Shin J.-H."/>
        </authorList>
    </citation>
    <scope>NUCLEOTIDE SEQUENCE [LARGE SCALE GENOMIC DNA]</scope>
    <source>
        <strain evidence="8">JS19b1</strain>
    </source>
</reference>
<sequence length="286" mass="32606">MTALEADFDLMQSIYDISDEFYALFLGPTMGYTCGYYERAGMTTDEAQIAKFDLALSKLRLEPGMTLLDVGCGWGAGMQRAIERYDVNVIGLTLSRTQRDAAEARLARIPTRRAFDVRLQGWEDFDEKVDRIISIGSMEHYGHRKYGAFFEKTYDALPDDGVMLLHTICGFHPYEMHRRGLPLTFEMCRFIKFIVTEIFPGGQLPSAALIEEHVAKTGFTLTRTHSLQPHYVLTLESWAANLAANRDRAIEVQSQQVYDRFMKYLTGCADLFRNGSIDINQFTLEK</sequence>
<dbReference type="AlphaFoldDB" id="A0A064CP33"/>
<evidence type="ECO:0000256" key="4">
    <source>
        <dbReference type="ARBA" id="ARBA00022691"/>
    </source>
</evidence>
<keyword evidence="2 8" id="KW-0489">Methyltransferase</keyword>
<protein>
    <submittedName>
        <fullName evidence="8">SAM-dependent methyltransferase</fullName>
    </submittedName>
</protein>
<feature type="binding site" evidence="7">
    <location>
        <begin position="122"/>
        <end position="123"/>
    </location>
    <ligand>
        <name>S-adenosyl-L-methionine</name>
        <dbReference type="ChEBI" id="CHEBI:59789"/>
    </ligand>
</feature>
<keyword evidence="9" id="KW-1185">Reference proteome</keyword>
<comment type="similarity">
    <text evidence="1">Belongs to the CFA/CMAS family.</text>
</comment>
<organism evidence="8 9">
    <name type="scientific">Mycolicibacterium aromaticivorans JS19b1 = JCM 16368</name>
    <dbReference type="NCBI Taxonomy" id="1440774"/>
    <lineage>
        <taxon>Bacteria</taxon>
        <taxon>Bacillati</taxon>
        <taxon>Actinomycetota</taxon>
        <taxon>Actinomycetes</taxon>
        <taxon>Mycobacteriales</taxon>
        <taxon>Mycobacteriaceae</taxon>
        <taxon>Mycolicibacterium</taxon>
    </lineage>
</organism>
<evidence type="ECO:0000313" key="8">
    <source>
        <dbReference type="EMBL" id="KDF01422.1"/>
    </source>
</evidence>
<feature type="active site" evidence="6">
    <location>
        <position position="268"/>
    </location>
</feature>
<dbReference type="PANTHER" id="PTHR43667">
    <property type="entry name" value="CYCLOPROPANE-FATTY-ACYL-PHOSPHOLIPID SYNTHASE"/>
    <property type="match status" value="1"/>
</dbReference>
<keyword evidence="5" id="KW-0443">Lipid metabolism</keyword>
<feature type="binding site" evidence="7">
    <location>
        <begin position="32"/>
        <end position="33"/>
    </location>
    <ligand>
        <name>S-adenosyl-L-methionine</name>
        <dbReference type="ChEBI" id="CHEBI:59789"/>
    </ligand>
</feature>
<dbReference type="GO" id="GO:0008168">
    <property type="term" value="F:methyltransferase activity"/>
    <property type="evidence" value="ECO:0007669"/>
    <property type="project" value="UniProtKB-KW"/>
</dbReference>
<comment type="caution">
    <text evidence="8">The sequence shown here is derived from an EMBL/GenBank/DDBJ whole genome shotgun (WGS) entry which is preliminary data.</text>
</comment>
<dbReference type="InterPro" id="IPR047672">
    <property type="entry name" value="CMAS_actinobact"/>
</dbReference>
<dbReference type="InterPro" id="IPR029063">
    <property type="entry name" value="SAM-dependent_MTases_sf"/>
</dbReference>
<evidence type="ECO:0000256" key="6">
    <source>
        <dbReference type="PIRSR" id="PIRSR003085-1"/>
    </source>
</evidence>
<feature type="binding site" evidence="7">
    <location>
        <begin position="67"/>
        <end position="75"/>
    </location>
    <ligand>
        <name>S-adenosyl-L-methionine</name>
        <dbReference type="ChEBI" id="CHEBI:59789"/>
    </ligand>
</feature>
<dbReference type="NCBIfam" id="NF040660">
    <property type="entry name" value="mycolic_MTase"/>
    <property type="match status" value="1"/>
</dbReference>
<evidence type="ECO:0000256" key="7">
    <source>
        <dbReference type="PIRSR" id="PIRSR003085-2"/>
    </source>
</evidence>
<proteinExistence type="inferred from homology"/>
<dbReference type="GO" id="GO:0008610">
    <property type="term" value="P:lipid biosynthetic process"/>
    <property type="evidence" value="ECO:0007669"/>
    <property type="project" value="InterPro"/>
</dbReference>
<evidence type="ECO:0000256" key="1">
    <source>
        <dbReference type="ARBA" id="ARBA00010815"/>
    </source>
</evidence>
<dbReference type="Pfam" id="PF02353">
    <property type="entry name" value="CMAS"/>
    <property type="match status" value="1"/>
</dbReference>
<evidence type="ECO:0000256" key="2">
    <source>
        <dbReference type="ARBA" id="ARBA00022603"/>
    </source>
</evidence>
<dbReference type="RefSeq" id="WP_036344268.1">
    <property type="nucleotide sequence ID" value="NZ_JALN02000001.1"/>
</dbReference>
<dbReference type="SUPFAM" id="SSF53335">
    <property type="entry name" value="S-adenosyl-L-methionine-dependent methyltransferases"/>
    <property type="match status" value="1"/>
</dbReference>
<name>A0A064CP33_9MYCO</name>
<gene>
    <name evidence="8" type="ORF">Y900_021410</name>
</gene>
<evidence type="ECO:0000313" key="9">
    <source>
        <dbReference type="Proteomes" id="UP000022835"/>
    </source>
</evidence>
<evidence type="ECO:0000256" key="3">
    <source>
        <dbReference type="ARBA" id="ARBA00022679"/>
    </source>
</evidence>
<dbReference type="InterPro" id="IPR050723">
    <property type="entry name" value="CFA/CMAS"/>
</dbReference>
<accession>A0A064CP33</accession>
<evidence type="ECO:0000256" key="5">
    <source>
        <dbReference type="ARBA" id="ARBA00023098"/>
    </source>
</evidence>
<keyword evidence="4" id="KW-0949">S-adenosyl-L-methionine</keyword>
<dbReference type="CDD" id="cd02440">
    <property type="entry name" value="AdoMet_MTases"/>
    <property type="match status" value="1"/>
</dbReference>
<dbReference type="PANTHER" id="PTHR43667:SF1">
    <property type="entry name" value="CYCLOPROPANE-FATTY-ACYL-PHOSPHOLIPID SYNTHASE"/>
    <property type="match status" value="1"/>
</dbReference>
<dbReference type="Gene3D" id="3.40.50.150">
    <property type="entry name" value="Vaccinia Virus protein VP39"/>
    <property type="match status" value="1"/>
</dbReference>
<dbReference type="EMBL" id="JALN02000001">
    <property type="protein sequence ID" value="KDF01422.1"/>
    <property type="molecule type" value="Genomic_DNA"/>
</dbReference>
<dbReference type="GO" id="GO:0032259">
    <property type="term" value="P:methylation"/>
    <property type="evidence" value="ECO:0007669"/>
    <property type="project" value="UniProtKB-KW"/>
</dbReference>
<dbReference type="PIRSF" id="PIRSF003085">
    <property type="entry name" value="CMAS"/>
    <property type="match status" value="1"/>
</dbReference>
<feature type="binding site" evidence="7">
    <location>
        <begin position="93"/>
        <end position="98"/>
    </location>
    <ligand>
        <name>S-adenosyl-L-methionine</name>
        <dbReference type="ChEBI" id="CHEBI:59789"/>
    </ligand>
</feature>
<dbReference type="FunFam" id="3.40.50.150:FF:000115">
    <property type="entry name" value="Cyclopropane mycolic acid synthase 1"/>
    <property type="match status" value="1"/>
</dbReference>
<dbReference type="eggNOG" id="COG2230">
    <property type="taxonomic scope" value="Bacteria"/>
</dbReference>
<dbReference type="InterPro" id="IPR003333">
    <property type="entry name" value="CMAS"/>
</dbReference>
<dbReference type="STRING" id="1440774.Y900_021410"/>